<dbReference type="Proteomes" id="UP000010552">
    <property type="component" value="Unassembled WGS sequence"/>
</dbReference>
<sequence>MQIVEELHAARVGKSVDSPVVLPSGELTSMEIDLVEDDRHCSAGFDRLVLIIPWVVVQELDRMKAGKLLKYAQQKAILAVHFINECLKNQDRNLWGQSIQLASQKLCKYRSFMVLPG</sequence>
<dbReference type="AlphaFoldDB" id="L5JPP6"/>
<organism evidence="2 3">
    <name type="scientific">Pteropus alecto</name>
    <name type="common">Black flying fox</name>
    <dbReference type="NCBI Taxonomy" id="9402"/>
    <lineage>
        <taxon>Eukaryota</taxon>
        <taxon>Metazoa</taxon>
        <taxon>Chordata</taxon>
        <taxon>Craniata</taxon>
        <taxon>Vertebrata</taxon>
        <taxon>Euteleostomi</taxon>
        <taxon>Mammalia</taxon>
        <taxon>Eutheria</taxon>
        <taxon>Laurasiatheria</taxon>
        <taxon>Chiroptera</taxon>
        <taxon>Yinpterochiroptera</taxon>
        <taxon>Pteropodoidea</taxon>
        <taxon>Pteropodidae</taxon>
        <taxon>Pteropodinae</taxon>
        <taxon>Pteropus</taxon>
    </lineage>
</organism>
<keyword evidence="3" id="KW-1185">Reference proteome</keyword>
<dbReference type="InterPro" id="IPR052626">
    <property type="entry name" value="SWT1_Regulator"/>
</dbReference>
<gene>
    <name evidence="2" type="ORF">PAL_GLEAN10000114</name>
</gene>
<name>L5JPP6_PTEAL</name>
<dbReference type="GO" id="GO:0005634">
    <property type="term" value="C:nucleus"/>
    <property type="evidence" value="ECO:0007669"/>
    <property type="project" value="TreeGrafter"/>
</dbReference>
<reference evidence="3" key="1">
    <citation type="journal article" date="2013" name="Science">
        <title>Comparative analysis of bat genomes provides insight into the evolution of flight and immunity.</title>
        <authorList>
            <person name="Zhang G."/>
            <person name="Cowled C."/>
            <person name="Shi Z."/>
            <person name="Huang Z."/>
            <person name="Bishop-Lilly K.A."/>
            <person name="Fang X."/>
            <person name="Wynne J.W."/>
            <person name="Xiong Z."/>
            <person name="Baker M.L."/>
            <person name="Zhao W."/>
            <person name="Tachedjian M."/>
            <person name="Zhu Y."/>
            <person name="Zhou P."/>
            <person name="Jiang X."/>
            <person name="Ng J."/>
            <person name="Yang L."/>
            <person name="Wu L."/>
            <person name="Xiao J."/>
            <person name="Feng Y."/>
            <person name="Chen Y."/>
            <person name="Sun X."/>
            <person name="Zhang Y."/>
            <person name="Marsh G.A."/>
            <person name="Crameri G."/>
            <person name="Broder C.C."/>
            <person name="Frey K.G."/>
            <person name="Wang L.F."/>
            <person name="Wang J."/>
        </authorList>
    </citation>
    <scope>NUCLEOTIDE SEQUENCE [LARGE SCALE GENOMIC DNA]</scope>
</reference>
<feature type="domain" description="PIN" evidence="1">
    <location>
        <begin position="45"/>
        <end position="99"/>
    </location>
</feature>
<evidence type="ECO:0000313" key="2">
    <source>
        <dbReference type="EMBL" id="ELK01374.1"/>
    </source>
</evidence>
<dbReference type="Gene3D" id="3.40.50.1010">
    <property type="entry name" value="5'-nuclease"/>
    <property type="match status" value="1"/>
</dbReference>
<dbReference type="Pfam" id="PF13638">
    <property type="entry name" value="PIN_4"/>
    <property type="match status" value="1"/>
</dbReference>
<dbReference type="InParanoid" id="L5JPP6"/>
<protein>
    <recommendedName>
        <fullName evidence="1">PIN domain-containing protein</fullName>
    </recommendedName>
</protein>
<evidence type="ECO:0000259" key="1">
    <source>
        <dbReference type="Pfam" id="PF13638"/>
    </source>
</evidence>
<dbReference type="PANTHER" id="PTHR16161">
    <property type="entry name" value="TRANSCRIPTIONAL PROTEIN SWT1"/>
    <property type="match status" value="1"/>
</dbReference>
<dbReference type="STRING" id="9402.L5JPP6"/>
<dbReference type="PANTHER" id="PTHR16161:SF0">
    <property type="entry name" value="TRANSCRIPTIONAL PROTEIN SWT1"/>
    <property type="match status" value="1"/>
</dbReference>
<dbReference type="EMBL" id="KB095439">
    <property type="protein sequence ID" value="ELK01374.1"/>
    <property type="molecule type" value="Genomic_DNA"/>
</dbReference>
<evidence type="ECO:0000313" key="3">
    <source>
        <dbReference type="Proteomes" id="UP000010552"/>
    </source>
</evidence>
<proteinExistence type="predicted"/>
<dbReference type="InterPro" id="IPR002716">
    <property type="entry name" value="PIN_dom"/>
</dbReference>
<accession>L5JPP6</accession>